<dbReference type="InterPro" id="IPR050153">
    <property type="entry name" value="Metal_Ion_Import_ABC"/>
</dbReference>
<organism evidence="5 6">
    <name type="scientific">Acidaminobacter hydrogenoformans DSM 2784</name>
    <dbReference type="NCBI Taxonomy" id="1120920"/>
    <lineage>
        <taxon>Bacteria</taxon>
        <taxon>Bacillati</taxon>
        <taxon>Bacillota</taxon>
        <taxon>Clostridia</taxon>
        <taxon>Peptostreptococcales</taxon>
        <taxon>Acidaminobacteraceae</taxon>
        <taxon>Acidaminobacter</taxon>
    </lineage>
</organism>
<evidence type="ECO:0000256" key="3">
    <source>
        <dbReference type="ARBA" id="ARBA00022840"/>
    </source>
</evidence>
<dbReference type="SUPFAM" id="SSF52540">
    <property type="entry name" value="P-loop containing nucleoside triphosphate hydrolases"/>
    <property type="match status" value="1"/>
</dbReference>
<feature type="domain" description="ABC transporter" evidence="4">
    <location>
        <begin position="4"/>
        <end position="245"/>
    </location>
</feature>
<dbReference type="PANTHER" id="PTHR42734:SF19">
    <property type="entry name" value="IRON COMPOUNDS ABC TRANSPORTER, ATP-BINDING PROTEIN"/>
    <property type="match status" value="1"/>
</dbReference>
<dbReference type="AlphaFoldDB" id="A0A1G5S653"/>
<keyword evidence="1" id="KW-0813">Transport</keyword>
<dbReference type="FunFam" id="3.40.50.300:FF:000134">
    <property type="entry name" value="Iron-enterobactin ABC transporter ATP-binding protein"/>
    <property type="match status" value="1"/>
</dbReference>
<dbReference type="GO" id="GO:0016887">
    <property type="term" value="F:ATP hydrolysis activity"/>
    <property type="evidence" value="ECO:0007669"/>
    <property type="project" value="InterPro"/>
</dbReference>
<dbReference type="RefSeq" id="WP_092593020.1">
    <property type="nucleotide sequence ID" value="NZ_FMWL01000024.1"/>
</dbReference>
<dbReference type="Pfam" id="PF00005">
    <property type="entry name" value="ABC_tran"/>
    <property type="match status" value="1"/>
</dbReference>
<dbReference type="OrthoDB" id="9799337at2"/>
<keyword evidence="3 5" id="KW-0067">ATP-binding</keyword>
<dbReference type="SMART" id="SM00382">
    <property type="entry name" value="AAA"/>
    <property type="match status" value="1"/>
</dbReference>
<dbReference type="CDD" id="cd03214">
    <property type="entry name" value="ABC_Iron-Siderophores_B12_Hemin"/>
    <property type="match status" value="1"/>
</dbReference>
<evidence type="ECO:0000259" key="4">
    <source>
        <dbReference type="PROSITE" id="PS50893"/>
    </source>
</evidence>
<evidence type="ECO:0000256" key="1">
    <source>
        <dbReference type="ARBA" id="ARBA00022448"/>
    </source>
</evidence>
<keyword evidence="6" id="KW-1185">Reference proteome</keyword>
<name>A0A1G5S653_9FIRM</name>
<dbReference type="InterPro" id="IPR003439">
    <property type="entry name" value="ABC_transporter-like_ATP-bd"/>
</dbReference>
<dbReference type="EMBL" id="FMWL01000024">
    <property type="protein sequence ID" value="SCZ81825.1"/>
    <property type="molecule type" value="Genomic_DNA"/>
</dbReference>
<keyword evidence="2" id="KW-0547">Nucleotide-binding</keyword>
<dbReference type="Proteomes" id="UP000199208">
    <property type="component" value="Unassembled WGS sequence"/>
</dbReference>
<gene>
    <name evidence="5" type="ORF">SAMN03080599_03070</name>
</gene>
<dbReference type="InterPro" id="IPR003593">
    <property type="entry name" value="AAA+_ATPase"/>
</dbReference>
<accession>A0A1G5S653</accession>
<dbReference type="InterPro" id="IPR027417">
    <property type="entry name" value="P-loop_NTPase"/>
</dbReference>
<dbReference type="GO" id="GO:0005524">
    <property type="term" value="F:ATP binding"/>
    <property type="evidence" value="ECO:0007669"/>
    <property type="project" value="UniProtKB-KW"/>
</dbReference>
<protein>
    <submittedName>
        <fullName evidence="5">Iron complex transport system ATP-binding protein</fullName>
    </submittedName>
</protein>
<evidence type="ECO:0000313" key="6">
    <source>
        <dbReference type="Proteomes" id="UP000199208"/>
    </source>
</evidence>
<evidence type="ECO:0000313" key="5">
    <source>
        <dbReference type="EMBL" id="SCZ81825.1"/>
    </source>
</evidence>
<dbReference type="PROSITE" id="PS00211">
    <property type="entry name" value="ABC_TRANSPORTER_1"/>
    <property type="match status" value="1"/>
</dbReference>
<proteinExistence type="predicted"/>
<reference evidence="5 6" key="1">
    <citation type="submission" date="2016-10" db="EMBL/GenBank/DDBJ databases">
        <authorList>
            <person name="de Groot N.N."/>
        </authorList>
    </citation>
    <scope>NUCLEOTIDE SEQUENCE [LARGE SCALE GENOMIC DNA]</scope>
    <source>
        <strain evidence="5 6">DSM 2784</strain>
    </source>
</reference>
<dbReference type="PROSITE" id="PS50893">
    <property type="entry name" value="ABC_TRANSPORTER_2"/>
    <property type="match status" value="1"/>
</dbReference>
<dbReference type="InterPro" id="IPR017871">
    <property type="entry name" value="ABC_transporter-like_CS"/>
</dbReference>
<evidence type="ECO:0000256" key="2">
    <source>
        <dbReference type="ARBA" id="ARBA00022741"/>
    </source>
</evidence>
<dbReference type="PANTHER" id="PTHR42734">
    <property type="entry name" value="METAL TRANSPORT SYSTEM ATP-BINDING PROTEIN TM_0124-RELATED"/>
    <property type="match status" value="1"/>
</dbReference>
<dbReference type="Gene3D" id="3.40.50.300">
    <property type="entry name" value="P-loop containing nucleotide triphosphate hydrolases"/>
    <property type="match status" value="1"/>
</dbReference>
<dbReference type="STRING" id="1120920.SAMN03080599_03070"/>
<sequence>MTLLSIDNLSFSYGAAQTLRGISLKVAPGEIYCLLGPNGCGKTTLIDCVLGQHPLKSGSISLGSEVIQTLKPYEVASQVAFVPQLHAKTFPYSVFEIVLMGRTFATGTFSSPGRQDREIAKHAIDLVGLSEIAQKPYTQISGGELQLVMIARALAQKSRLIIMDEPTSHLDFKNENEILNLISSLTVSEGLSFMLTTHDLNHPLYFENSGVPVRVGIMEQGRLIAQGQPSRILSSDTIERLYHTKVVTHTGVMDGLPYSYIMAVPHHRREAI</sequence>